<protein>
    <submittedName>
        <fullName evidence="6">Shugoshin-1 isoform X1</fullName>
    </submittedName>
</protein>
<reference evidence="6" key="1">
    <citation type="submission" date="2025-08" db="UniProtKB">
        <authorList>
            <consortium name="RefSeq"/>
        </authorList>
    </citation>
    <scope>IDENTIFICATION</scope>
    <source>
        <tissue evidence="6">Leaf</tissue>
    </source>
</reference>
<feature type="compositionally biased region" description="Basic and acidic residues" evidence="3">
    <location>
        <begin position="263"/>
        <end position="274"/>
    </location>
</feature>
<dbReference type="InterPro" id="IPR044693">
    <property type="entry name" value="SGO_plant"/>
</dbReference>
<dbReference type="GO" id="GO:0005634">
    <property type="term" value="C:nucleus"/>
    <property type="evidence" value="ECO:0007669"/>
    <property type="project" value="InterPro"/>
</dbReference>
<sequence>MHLVSPFLPSFVHLHFFCLQSHRLFACSHFSRLLKKNPRVSASPLVFIKITREGIASSSDSERFRARFGFQLFLTGSYLARAVASPWIPLGEGFVAVWRTKMKGERTVKRASFGLAPRKALSDITNSPLRAKAPCNDGKQLQLSPATRDYVNQLLEEKMALIKVIEERNKMIELSGAELQKLRISYQKIQLQNWNLAQTNSQMLAELQSGREKLRILQHELVCKDTVIKAKNLELQGKEQVNCQKKGEKIKEEEEKEATESLPKPDDRAKPCNRDRKRGQKSRSMVPFSTSKQDGKKEKVENKRRCTRRHSARFESQEPEPPENLFEIETAQFPISKPFDNNEDTEAAPTLFLSSSSNSGGVREDDCASGVEEKPSRKSSIGRPSRRAAEKVQSYKEIPLNIKMRRSG</sequence>
<evidence type="ECO:0000313" key="5">
    <source>
        <dbReference type="Proteomes" id="UP000827889"/>
    </source>
</evidence>
<comment type="similarity">
    <text evidence="1">Belongs to the shugoshin family.</text>
</comment>
<dbReference type="Proteomes" id="UP000827889">
    <property type="component" value="Chromosome 6"/>
</dbReference>
<dbReference type="RefSeq" id="XP_030520844.1">
    <property type="nucleotide sequence ID" value="XM_030664984.2"/>
</dbReference>
<dbReference type="AlphaFoldDB" id="A0A8B8NFN2"/>
<keyword evidence="5" id="KW-1185">Reference proteome</keyword>
<organism evidence="5 6">
    <name type="scientific">Rhodamnia argentea</name>
    <dbReference type="NCBI Taxonomy" id="178133"/>
    <lineage>
        <taxon>Eukaryota</taxon>
        <taxon>Viridiplantae</taxon>
        <taxon>Streptophyta</taxon>
        <taxon>Embryophyta</taxon>
        <taxon>Tracheophyta</taxon>
        <taxon>Spermatophyta</taxon>
        <taxon>Magnoliopsida</taxon>
        <taxon>eudicotyledons</taxon>
        <taxon>Gunneridae</taxon>
        <taxon>Pentapetalae</taxon>
        <taxon>rosids</taxon>
        <taxon>malvids</taxon>
        <taxon>Myrtales</taxon>
        <taxon>Myrtaceae</taxon>
        <taxon>Myrtoideae</taxon>
        <taxon>Myrteae</taxon>
        <taxon>Australasian group</taxon>
        <taxon>Rhodamnia</taxon>
    </lineage>
</organism>
<feature type="compositionally biased region" description="Basic and acidic residues" evidence="3">
    <location>
        <begin position="362"/>
        <end position="376"/>
    </location>
</feature>
<evidence type="ECO:0000256" key="3">
    <source>
        <dbReference type="SAM" id="MobiDB-lite"/>
    </source>
</evidence>
<name>A0A8B8NFN2_9MYRT</name>
<feature type="domain" description="Shugoshin C-terminal" evidence="4">
    <location>
        <begin position="382"/>
        <end position="406"/>
    </location>
</feature>
<evidence type="ECO:0000256" key="2">
    <source>
        <dbReference type="ARBA" id="ARBA00022829"/>
    </source>
</evidence>
<dbReference type="GO" id="GO:0045144">
    <property type="term" value="P:meiotic sister chromatid segregation"/>
    <property type="evidence" value="ECO:0007669"/>
    <property type="project" value="InterPro"/>
</dbReference>
<dbReference type="GO" id="GO:0034090">
    <property type="term" value="P:maintenance of meiotic sister chromatid cohesion"/>
    <property type="evidence" value="ECO:0007669"/>
    <property type="project" value="InterPro"/>
</dbReference>
<accession>A0A8B8NFN2</accession>
<dbReference type="PANTHER" id="PTHR34373:SF8">
    <property type="entry name" value="SHUGOSHIN"/>
    <property type="match status" value="1"/>
</dbReference>
<evidence type="ECO:0000259" key="4">
    <source>
        <dbReference type="Pfam" id="PF07557"/>
    </source>
</evidence>
<feature type="region of interest" description="Disordered" evidence="3">
    <location>
        <begin position="241"/>
        <end position="408"/>
    </location>
</feature>
<dbReference type="GeneID" id="115734274"/>
<dbReference type="Pfam" id="PF07557">
    <property type="entry name" value="Shugoshin_C"/>
    <property type="match status" value="1"/>
</dbReference>
<dbReference type="InterPro" id="IPR011515">
    <property type="entry name" value="Shugoshin_C"/>
</dbReference>
<dbReference type="OrthoDB" id="770508at2759"/>
<evidence type="ECO:0000313" key="6">
    <source>
        <dbReference type="RefSeq" id="XP_030520844.1"/>
    </source>
</evidence>
<keyword evidence="2" id="KW-0159">Chromosome partition</keyword>
<dbReference type="KEGG" id="rarg:115734274"/>
<feature type="compositionally biased region" description="Basic and acidic residues" evidence="3">
    <location>
        <begin position="293"/>
        <end position="304"/>
    </location>
</feature>
<gene>
    <name evidence="6" type="primary">LOC115734274</name>
</gene>
<evidence type="ECO:0000256" key="1">
    <source>
        <dbReference type="ARBA" id="ARBA00010845"/>
    </source>
</evidence>
<dbReference type="GO" id="GO:0000775">
    <property type="term" value="C:chromosome, centromeric region"/>
    <property type="evidence" value="ECO:0007669"/>
    <property type="project" value="InterPro"/>
</dbReference>
<dbReference type="PANTHER" id="PTHR34373">
    <property type="entry name" value="SHUGOSHIN 2"/>
    <property type="match status" value="1"/>
</dbReference>
<proteinExistence type="inferred from homology"/>